<accession>A0ABY6FXY7</accession>
<protein>
    <submittedName>
        <fullName evidence="1">ATP-binding protein</fullName>
    </submittedName>
</protein>
<dbReference type="InterPro" id="IPR027417">
    <property type="entry name" value="P-loop_NTPase"/>
</dbReference>
<evidence type="ECO:0000313" key="1">
    <source>
        <dbReference type="EMBL" id="UYG15777.1"/>
    </source>
</evidence>
<proteinExistence type="predicted"/>
<dbReference type="EMBL" id="CP107020">
    <property type="protein sequence ID" value="UYG15777.1"/>
    <property type="molecule type" value="Genomic_DNA"/>
</dbReference>
<dbReference type="SUPFAM" id="SSF52540">
    <property type="entry name" value="P-loop containing nucleoside triphosphate hydrolases"/>
    <property type="match status" value="1"/>
</dbReference>
<dbReference type="Gene3D" id="3.40.50.300">
    <property type="entry name" value="P-loop containing nucleotide triphosphate hydrolases"/>
    <property type="match status" value="1"/>
</dbReference>
<reference evidence="1" key="1">
    <citation type="submission" date="2022-10" db="EMBL/GenBank/DDBJ databases">
        <title>Whole-Genome Sequencing of Brachybacterium huguangmaarense BRM-3, Isolated from Betula schmidtii.</title>
        <authorList>
            <person name="Haam D."/>
        </authorList>
    </citation>
    <scope>NUCLEOTIDE SEQUENCE</scope>
    <source>
        <strain evidence="1">BRM-3</strain>
    </source>
</reference>
<dbReference type="GO" id="GO:0005524">
    <property type="term" value="F:ATP binding"/>
    <property type="evidence" value="ECO:0007669"/>
    <property type="project" value="UniProtKB-KW"/>
</dbReference>
<dbReference type="Proteomes" id="UP001164305">
    <property type="component" value="Chromosome"/>
</dbReference>
<sequence>MVRTVVLLCGPPGAGKTTIARASGMDVYDRDDPEWVTEAQFLAALDVLGDQLDARAVVIRSGATSSARARWADRIRATHTFLVTEPPDVSAARVRARGRDDMVRTLAGIKRWWSTFDDRDDVRPFVSWTSAFDTSLGLMTD</sequence>
<keyword evidence="1" id="KW-0067">ATP-binding</keyword>
<evidence type="ECO:0000313" key="2">
    <source>
        <dbReference type="Proteomes" id="UP001164305"/>
    </source>
</evidence>
<gene>
    <name evidence="1" type="ORF">BRM3_08975</name>
</gene>
<keyword evidence="2" id="KW-1185">Reference proteome</keyword>
<dbReference type="RefSeq" id="WP_263592991.1">
    <property type="nucleotide sequence ID" value="NZ_CP107020.1"/>
</dbReference>
<keyword evidence="1" id="KW-0547">Nucleotide-binding</keyword>
<name>A0ABY6FXY7_9MICO</name>
<organism evidence="1 2">
    <name type="scientific">Brachybacterium huguangmaarense</name>
    <dbReference type="NCBI Taxonomy" id="1652028"/>
    <lineage>
        <taxon>Bacteria</taxon>
        <taxon>Bacillati</taxon>
        <taxon>Actinomycetota</taxon>
        <taxon>Actinomycetes</taxon>
        <taxon>Micrococcales</taxon>
        <taxon>Dermabacteraceae</taxon>
        <taxon>Brachybacterium</taxon>
    </lineage>
</organism>